<feature type="region of interest" description="Disordered" evidence="1">
    <location>
        <begin position="439"/>
        <end position="472"/>
    </location>
</feature>
<keyword evidence="2" id="KW-1133">Transmembrane helix</keyword>
<protein>
    <submittedName>
        <fullName evidence="5">Acyltransferase family protein</fullName>
        <ecNumber evidence="5">2.3.1.-</ecNumber>
    </submittedName>
</protein>
<dbReference type="RefSeq" id="WP_377180813.1">
    <property type="nucleotide sequence ID" value="NZ_JBHUOG010000001.1"/>
</dbReference>
<keyword evidence="2" id="KW-0812">Transmembrane</keyword>
<keyword evidence="6" id="KW-1185">Reference proteome</keyword>
<accession>A0ABW5VNW1</accession>
<keyword evidence="5" id="KW-0808">Transferase</keyword>
<name>A0ABW5VNW1_9MICO</name>
<dbReference type="Pfam" id="PF01757">
    <property type="entry name" value="Acyl_transf_3"/>
    <property type="match status" value="1"/>
</dbReference>
<keyword evidence="2" id="KW-0472">Membrane</keyword>
<dbReference type="InterPro" id="IPR002656">
    <property type="entry name" value="Acyl_transf_3_dom"/>
</dbReference>
<dbReference type="InterPro" id="IPR043968">
    <property type="entry name" value="SGNH"/>
</dbReference>
<evidence type="ECO:0000256" key="2">
    <source>
        <dbReference type="SAM" id="Phobius"/>
    </source>
</evidence>
<comment type="caution">
    <text evidence="5">The sequence shown here is derived from an EMBL/GenBank/DDBJ whole genome shotgun (WGS) entry which is preliminary data.</text>
</comment>
<dbReference type="EMBL" id="JBHUOG010000001">
    <property type="protein sequence ID" value="MFD2792976.1"/>
    <property type="molecule type" value="Genomic_DNA"/>
</dbReference>
<dbReference type="GO" id="GO:0016746">
    <property type="term" value="F:acyltransferase activity"/>
    <property type="evidence" value="ECO:0007669"/>
    <property type="project" value="UniProtKB-KW"/>
</dbReference>
<evidence type="ECO:0000313" key="5">
    <source>
        <dbReference type="EMBL" id="MFD2792976.1"/>
    </source>
</evidence>
<dbReference type="Pfam" id="PF19040">
    <property type="entry name" value="SGNH"/>
    <property type="match status" value="1"/>
</dbReference>
<feature type="transmembrane region" description="Helical" evidence="2">
    <location>
        <begin position="201"/>
        <end position="220"/>
    </location>
</feature>
<dbReference type="InterPro" id="IPR050879">
    <property type="entry name" value="Acyltransferase_3"/>
</dbReference>
<reference evidence="6" key="1">
    <citation type="journal article" date="2019" name="Int. J. Syst. Evol. Microbiol.">
        <title>The Global Catalogue of Microorganisms (GCM) 10K type strain sequencing project: providing services to taxonomists for standard genome sequencing and annotation.</title>
        <authorList>
            <consortium name="The Broad Institute Genomics Platform"/>
            <consortium name="The Broad Institute Genome Sequencing Center for Infectious Disease"/>
            <person name="Wu L."/>
            <person name="Ma J."/>
        </authorList>
    </citation>
    <scope>NUCLEOTIDE SEQUENCE [LARGE SCALE GENOMIC DNA]</scope>
    <source>
        <strain evidence="6">CCM 7044</strain>
    </source>
</reference>
<gene>
    <name evidence="5" type="ORF">ACFS27_05380</name>
</gene>
<feature type="transmembrane region" description="Helical" evidence="2">
    <location>
        <begin position="269"/>
        <end position="287"/>
    </location>
</feature>
<dbReference type="EC" id="2.3.1.-" evidence="5"/>
<feature type="domain" description="SGNH" evidence="4">
    <location>
        <begin position="491"/>
        <end position="716"/>
    </location>
</feature>
<dbReference type="PANTHER" id="PTHR23028">
    <property type="entry name" value="ACETYLTRANSFERASE"/>
    <property type="match status" value="1"/>
</dbReference>
<feature type="transmembrane region" description="Helical" evidence="2">
    <location>
        <begin position="12"/>
        <end position="30"/>
    </location>
</feature>
<organism evidence="5 6">
    <name type="scientific">Promicromonospora vindobonensis</name>
    <dbReference type="NCBI Taxonomy" id="195748"/>
    <lineage>
        <taxon>Bacteria</taxon>
        <taxon>Bacillati</taxon>
        <taxon>Actinomycetota</taxon>
        <taxon>Actinomycetes</taxon>
        <taxon>Micrococcales</taxon>
        <taxon>Promicromonosporaceae</taxon>
        <taxon>Promicromonospora</taxon>
    </lineage>
</organism>
<feature type="transmembrane region" description="Helical" evidence="2">
    <location>
        <begin position="293"/>
        <end position="311"/>
    </location>
</feature>
<keyword evidence="5" id="KW-0012">Acyltransferase</keyword>
<feature type="transmembrane region" description="Helical" evidence="2">
    <location>
        <begin position="78"/>
        <end position="97"/>
    </location>
</feature>
<feature type="transmembrane region" description="Helical" evidence="2">
    <location>
        <begin position="226"/>
        <end position="248"/>
    </location>
</feature>
<feature type="transmembrane region" description="Helical" evidence="2">
    <location>
        <begin position="323"/>
        <end position="342"/>
    </location>
</feature>
<feature type="transmembrane region" description="Helical" evidence="2">
    <location>
        <begin position="36"/>
        <end position="57"/>
    </location>
</feature>
<evidence type="ECO:0000259" key="3">
    <source>
        <dbReference type="Pfam" id="PF01757"/>
    </source>
</evidence>
<feature type="transmembrane region" description="Helical" evidence="2">
    <location>
        <begin position="362"/>
        <end position="379"/>
    </location>
</feature>
<evidence type="ECO:0000259" key="4">
    <source>
        <dbReference type="Pfam" id="PF19040"/>
    </source>
</evidence>
<evidence type="ECO:0000256" key="1">
    <source>
        <dbReference type="SAM" id="MobiDB-lite"/>
    </source>
</evidence>
<feature type="transmembrane region" description="Helical" evidence="2">
    <location>
        <begin position="391"/>
        <end position="414"/>
    </location>
</feature>
<proteinExistence type="predicted"/>
<sequence>MTDDRKTALRADIQALRAVAVLAVVLFHLWPNRLTGGYVGVDVFFVISGFLITSHIVRDVEAGRFSVPTFWARRMLRLLPASLLVLVVTAVGVWALAPVQHWEQWFREIAASGLYAQNWVLAADAVDYLAAENVASPVQHYWSLSAEEQFYLVWPLLIGLSLLIGRLGPAPWTRLKADGRHISPGQVRPGRAGRQASWRPVAAGVLALVVVASLVTSVVWTGADQAYAYFITPTRAWEFGAGALLAFVPALGRRHAARTPGDTSFDLPAGMVAWAGLALIAVSAIMFTSATPFPGAFAAVPVLGTVLVIWAQATDRFTTRLAGLAPVQFLGDVSYAVYLWHWPLIVLVPYATGHDLRTLDKLAILAATILLAWATRRWIEKPVLRHRHRFKPLATFAVAAVVGALVVGAALIGVQTAREHAESELAAAAEATGSECFGAAARPPSGEPCTNPDLVGTAVPAPEAAGGDMPAPYATGEDKCAGVARESTEPLPCERGDRDSEVRIALVGDSHAAHYSSAFVEAAEANGWAVDIYIKPGCPFSDVMRVQDQMLTTACIGWVDRAEEMLLDGDYDLAATSQVRGVDWTPPDGTAEGTTPEAYAEDGLVSLWARLADNGLPVAAIADVPEPDPAVIECLTAPDVDLAADCRTPRTDATRTFDPQLNAVERLNRQDVALIDLTDVYCDENECFPVIGGVTVYRDDDHLTDTFAGTLAPYLADAMARHMRQDGATE</sequence>
<feature type="domain" description="Acyltransferase 3" evidence="3">
    <location>
        <begin position="11"/>
        <end position="375"/>
    </location>
</feature>
<dbReference type="Proteomes" id="UP001597479">
    <property type="component" value="Unassembled WGS sequence"/>
</dbReference>
<dbReference type="PANTHER" id="PTHR23028:SF53">
    <property type="entry name" value="ACYL_TRANSF_3 DOMAIN-CONTAINING PROTEIN"/>
    <property type="match status" value="1"/>
</dbReference>
<evidence type="ECO:0000313" key="6">
    <source>
        <dbReference type="Proteomes" id="UP001597479"/>
    </source>
</evidence>
<feature type="transmembrane region" description="Helical" evidence="2">
    <location>
        <begin position="150"/>
        <end position="168"/>
    </location>
</feature>